<dbReference type="EMBL" id="SOPX01000002">
    <property type="protein sequence ID" value="TFB30974.1"/>
    <property type="molecule type" value="Genomic_DNA"/>
</dbReference>
<reference evidence="3 5" key="2">
    <citation type="submission" date="2019-03" db="EMBL/GenBank/DDBJ databases">
        <authorList>
            <person name="He R.-H."/>
        </authorList>
    </citation>
    <scope>NUCLEOTIDE SEQUENCE [LARGE SCALE GENOMIC DNA]</scope>
    <source>
        <strain evidence="3 5">DSM 19624</strain>
    </source>
</reference>
<dbReference type="InterPro" id="IPR021958">
    <property type="entry name" value="DUF3575"/>
</dbReference>
<dbReference type="Proteomes" id="UP000297429">
    <property type="component" value="Unassembled WGS sequence"/>
</dbReference>
<evidence type="ECO:0000313" key="4">
    <source>
        <dbReference type="Proteomes" id="UP000273898"/>
    </source>
</evidence>
<dbReference type="Proteomes" id="UP000273898">
    <property type="component" value="Unassembled WGS sequence"/>
</dbReference>
<proteinExistence type="predicted"/>
<keyword evidence="1" id="KW-0732">Signal</keyword>
<evidence type="ECO:0000313" key="5">
    <source>
        <dbReference type="Proteomes" id="UP000297429"/>
    </source>
</evidence>
<dbReference type="AlphaFoldDB" id="A0A497YA88"/>
<reference evidence="2 4" key="1">
    <citation type="submission" date="2018-10" db="EMBL/GenBank/DDBJ databases">
        <title>Genomic Encyclopedia of Archaeal and Bacterial Type Strains, Phase II (KMG-II): from individual species to whole genera.</title>
        <authorList>
            <person name="Goeker M."/>
        </authorList>
    </citation>
    <scope>NUCLEOTIDE SEQUENCE [LARGE SCALE GENOMIC DNA]</scope>
    <source>
        <strain evidence="2 4">DSM 19624</strain>
    </source>
</reference>
<evidence type="ECO:0000256" key="1">
    <source>
        <dbReference type="SAM" id="SignalP"/>
    </source>
</evidence>
<sequence length="203" mass="22831">MKKKLLSICFFILLICCGRGLAQEQENTFFKEHHLVIKTNLPAIALRNINIAGEISLSPDNTAHPLTLYIPVSYNPFNYGGDAKLKHIAVQPELRLWKGEAFSKFFVGLHAHYAYYNVGGISGINRQLKENRYQGNLFGMGVSGGYTHMINDRFGVESVLGLGYAFMDYDVYDCQHCGAKTGEESKVYFGPTKFSISLVYKIR</sequence>
<comment type="caution">
    <text evidence="2">The sequence shown here is derived from an EMBL/GenBank/DDBJ whole genome shotgun (WGS) entry which is preliminary data.</text>
</comment>
<dbReference type="EMBL" id="RCCK01000010">
    <property type="protein sequence ID" value="RLJ79648.1"/>
    <property type="molecule type" value="Genomic_DNA"/>
</dbReference>
<gene>
    <name evidence="2" type="ORF">BCL90_0355</name>
    <name evidence="3" type="ORF">E3V97_10130</name>
</gene>
<evidence type="ECO:0000313" key="2">
    <source>
        <dbReference type="EMBL" id="RLJ79648.1"/>
    </source>
</evidence>
<dbReference type="RefSeq" id="WP_121282227.1">
    <property type="nucleotide sequence ID" value="NZ_RCCK01000010.1"/>
</dbReference>
<dbReference type="Pfam" id="PF12099">
    <property type="entry name" value="DUF3575"/>
    <property type="match status" value="1"/>
</dbReference>
<keyword evidence="5" id="KW-1185">Reference proteome</keyword>
<protein>
    <submittedName>
        <fullName evidence="3">DUF3575 domain-containing protein</fullName>
    </submittedName>
    <submittedName>
        <fullName evidence="2">Uncharacterized protein DUF3575</fullName>
    </submittedName>
</protein>
<name>A0A497YA88_9SPHI</name>
<organism evidence="2 4">
    <name type="scientific">Pedobacter alluvionis</name>
    <dbReference type="NCBI Taxonomy" id="475253"/>
    <lineage>
        <taxon>Bacteria</taxon>
        <taxon>Pseudomonadati</taxon>
        <taxon>Bacteroidota</taxon>
        <taxon>Sphingobacteriia</taxon>
        <taxon>Sphingobacteriales</taxon>
        <taxon>Sphingobacteriaceae</taxon>
        <taxon>Pedobacter</taxon>
    </lineage>
</organism>
<evidence type="ECO:0000313" key="3">
    <source>
        <dbReference type="EMBL" id="TFB30974.1"/>
    </source>
</evidence>
<feature type="chain" id="PRO_5044605842" evidence="1">
    <location>
        <begin position="23"/>
        <end position="203"/>
    </location>
</feature>
<accession>A0A497YA88</accession>
<dbReference type="OrthoDB" id="1060107at2"/>
<feature type="signal peptide" evidence="1">
    <location>
        <begin position="1"/>
        <end position="22"/>
    </location>
</feature>